<dbReference type="RefSeq" id="WP_114463472.1">
    <property type="nucleotide sequence ID" value="NZ_QPIW01000026.1"/>
</dbReference>
<dbReference type="Proteomes" id="UP000253141">
    <property type="component" value="Unassembled WGS sequence"/>
</dbReference>
<sequence>MTFDYPGYDIKFIQKEPCKDITSHEYTLVFKFFSPVTKLHYIIRADYHKGDVFAIKFYCKQHRRSDRKYSIIINKGDIGNIFVTCIKVIPYILIYYPNASFGISGARTLDKKGMVEDYKNNQRYRIYKELIPTKIGRLTFEHIEYEHVSSYLLVNRNCTDIQKTEKEIKQMFCNSYTDLFDVV</sequence>
<accession>A0A369I3J0</accession>
<evidence type="ECO:0000313" key="2">
    <source>
        <dbReference type="Proteomes" id="UP000253141"/>
    </source>
</evidence>
<protein>
    <submittedName>
        <fullName evidence="1">Uncharacterized protein</fullName>
    </submittedName>
</protein>
<organism evidence="1 2">
    <name type="scientific">Runella aurantiaca</name>
    <dbReference type="NCBI Taxonomy" id="2282308"/>
    <lineage>
        <taxon>Bacteria</taxon>
        <taxon>Pseudomonadati</taxon>
        <taxon>Bacteroidota</taxon>
        <taxon>Cytophagia</taxon>
        <taxon>Cytophagales</taxon>
        <taxon>Spirosomataceae</taxon>
        <taxon>Runella</taxon>
    </lineage>
</organism>
<evidence type="ECO:0000313" key="1">
    <source>
        <dbReference type="EMBL" id="RDB03480.1"/>
    </source>
</evidence>
<proteinExistence type="predicted"/>
<name>A0A369I3J0_9BACT</name>
<gene>
    <name evidence="1" type="ORF">DVG78_23485</name>
</gene>
<dbReference type="AlphaFoldDB" id="A0A369I3J0"/>
<reference evidence="1 2" key="1">
    <citation type="submission" date="2018-07" db="EMBL/GenBank/DDBJ databases">
        <title>Genome analysis of Runella aurantiaca.</title>
        <authorList>
            <person name="Yang X."/>
        </authorList>
    </citation>
    <scope>NUCLEOTIDE SEQUENCE [LARGE SCALE GENOMIC DNA]</scope>
    <source>
        <strain evidence="1 2">YX9</strain>
    </source>
</reference>
<dbReference type="EMBL" id="QPIW01000026">
    <property type="protein sequence ID" value="RDB03480.1"/>
    <property type="molecule type" value="Genomic_DNA"/>
</dbReference>
<comment type="caution">
    <text evidence="1">The sequence shown here is derived from an EMBL/GenBank/DDBJ whole genome shotgun (WGS) entry which is preliminary data.</text>
</comment>
<keyword evidence="2" id="KW-1185">Reference proteome</keyword>
<dbReference type="OrthoDB" id="1340039at2"/>